<evidence type="ECO:0000313" key="5">
    <source>
        <dbReference type="Proteomes" id="UP000091929"/>
    </source>
</evidence>
<evidence type="ECO:0000313" key="3">
    <source>
        <dbReference type="EMBL" id="KYC46530.1"/>
    </source>
</evidence>
<sequence length="107" mass="11977">MKDGVFYGKGVNKIKNEYPEIFEAIVKLDEAVFTGRALDYKTQKLVALGITAARADESATKKQMMSGMNEFNITKDEIVDVLRVVLLTSGMPAFNKGMRILDEIEKQ</sequence>
<dbReference type="InterPro" id="IPR003779">
    <property type="entry name" value="CMD-like"/>
</dbReference>
<gene>
    <name evidence="2" type="ORF">APG10_01752</name>
    <name evidence="3" type="ORF">APG11_01836</name>
    <name evidence="4" type="ORF">APG12_00430</name>
</gene>
<protein>
    <submittedName>
        <fullName evidence="2">Carboxymuconolactone decarboxylase family protein</fullName>
    </submittedName>
</protein>
<feature type="domain" description="Carboxymuconolactone decarboxylase-like" evidence="1">
    <location>
        <begin position="19"/>
        <end position="103"/>
    </location>
</feature>
<evidence type="ECO:0000313" key="4">
    <source>
        <dbReference type="EMBL" id="KYC51006.1"/>
    </source>
</evidence>
<dbReference type="PANTHER" id="PTHR33930:SF2">
    <property type="entry name" value="BLR3452 PROTEIN"/>
    <property type="match status" value="1"/>
</dbReference>
<dbReference type="EMBL" id="LNGE01000070">
    <property type="protein sequence ID" value="KYC44396.1"/>
    <property type="molecule type" value="Genomic_DNA"/>
</dbReference>
<proteinExistence type="predicted"/>
<dbReference type="EMBL" id="LNJC01000005">
    <property type="protein sequence ID" value="KYC51006.1"/>
    <property type="molecule type" value="Genomic_DNA"/>
</dbReference>
<dbReference type="PANTHER" id="PTHR33930">
    <property type="entry name" value="ALKYL HYDROPEROXIDE REDUCTASE AHPD"/>
    <property type="match status" value="1"/>
</dbReference>
<comment type="caution">
    <text evidence="2">The sequence shown here is derived from an EMBL/GenBank/DDBJ whole genome shotgun (WGS) entry which is preliminary data.</text>
</comment>
<dbReference type="Proteomes" id="UP000092403">
    <property type="component" value="Unassembled WGS sequence"/>
</dbReference>
<dbReference type="Proteomes" id="UP000091929">
    <property type="component" value="Unassembled WGS sequence"/>
</dbReference>
<reference evidence="5 6" key="1">
    <citation type="journal article" date="2016" name="ISME J.">
        <title>Chasing the elusive Euryarchaeota class WSA2: genomes reveal a uniquely fastidious methyl-reducing methanogen.</title>
        <authorList>
            <person name="Nobu M.K."/>
            <person name="Narihiro T."/>
            <person name="Kuroda K."/>
            <person name="Mei R."/>
            <person name="Liu W.T."/>
        </authorList>
    </citation>
    <scope>NUCLEOTIDE SEQUENCE [LARGE SCALE GENOMIC DNA]</scope>
    <source>
        <strain evidence="2">B03fssc0709_Meth_Bin005</strain>
        <strain evidence="3">B15fssc0709_Meth_Bin003</strain>
        <strain evidence="4">BMIXfssc0709_Meth_Bin006</strain>
    </source>
</reference>
<evidence type="ECO:0000313" key="2">
    <source>
        <dbReference type="EMBL" id="KYC44396.1"/>
    </source>
</evidence>
<name>A0A150IHD1_9EURY</name>
<accession>A0A150INH2</accession>
<dbReference type="Gene3D" id="1.20.1290.10">
    <property type="entry name" value="AhpD-like"/>
    <property type="match status" value="1"/>
</dbReference>
<evidence type="ECO:0000313" key="6">
    <source>
        <dbReference type="Proteomes" id="UP000092401"/>
    </source>
</evidence>
<evidence type="ECO:0000259" key="1">
    <source>
        <dbReference type="Pfam" id="PF02627"/>
    </source>
</evidence>
<accession>A0A150IHD1</accession>
<dbReference type="InterPro" id="IPR029032">
    <property type="entry name" value="AhpD-like"/>
</dbReference>
<dbReference type="Pfam" id="PF02627">
    <property type="entry name" value="CMD"/>
    <property type="match status" value="1"/>
</dbReference>
<organism evidence="2 6">
    <name type="scientific">Candidatus Methanofastidiosum methylothiophilum</name>
    <dbReference type="NCBI Taxonomy" id="1705564"/>
    <lineage>
        <taxon>Archaea</taxon>
        <taxon>Methanobacteriati</taxon>
        <taxon>Methanobacteriota</taxon>
        <taxon>Stenosarchaea group</taxon>
        <taxon>Candidatus Methanofastidiosia</taxon>
        <taxon>Candidatus Methanofastidiosales</taxon>
        <taxon>Candidatus Methanofastidiosaceae</taxon>
        <taxon>Candidatus Methanofastidiosum</taxon>
    </lineage>
</organism>
<dbReference type="GO" id="GO:0051920">
    <property type="term" value="F:peroxiredoxin activity"/>
    <property type="evidence" value="ECO:0007669"/>
    <property type="project" value="InterPro"/>
</dbReference>
<accession>A0A150J192</accession>
<dbReference type="AlphaFoldDB" id="A0A150IHD1"/>
<dbReference type="Proteomes" id="UP000092401">
    <property type="component" value="Unassembled WGS sequence"/>
</dbReference>
<dbReference type="SUPFAM" id="SSF69118">
    <property type="entry name" value="AhpD-like"/>
    <property type="match status" value="1"/>
</dbReference>
<dbReference type="EMBL" id="LNGF01000062">
    <property type="protein sequence ID" value="KYC46530.1"/>
    <property type="molecule type" value="Genomic_DNA"/>
</dbReference>